<organismHost>
    <name type="scientific">Bacillus subtilis</name>
    <dbReference type="NCBI Taxonomy" id="1423"/>
</organismHost>
<dbReference type="GeneID" id="7009180"/>
<evidence type="ECO:0000313" key="1">
    <source>
        <dbReference type="EMBL" id="ACI91091.1"/>
    </source>
</evidence>
<keyword evidence="2" id="KW-1185">Reference proteome</keyword>
<organism evidence="1 2">
    <name type="scientific">Bacillus phage SP01</name>
    <name type="common">Bacteriophage SP01</name>
    <dbReference type="NCBI Taxonomy" id="2884427"/>
    <lineage>
        <taxon>Viruses</taxon>
        <taxon>Duplodnaviria</taxon>
        <taxon>Heunggongvirae</taxon>
        <taxon>Uroviricota</taxon>
        <taxon>Caudoviricetes</taxon>
        <taxon>Herelleviridae</taxon>
        <taxon>Spounavirinae</taxon>
        <taxon>Okubovirus</taxon>
        <taxon>Okubovirus SPO1</taxon>
    </lineage>
</organism>
<dbReference type="RefSeq" id="YP_002300462.1">
    <property type="nucleotide sequence ID" value="NC_011421.1"/>
</dbReference>
<gene>
    <name evidence="1" type="primary">34.63</name>
    <name evidence="1" type="ORF">SPO1_191</name>
</gene>
<accession>B6V309</accession>
<evidence type="ECO:0000313" key="2">
    <source>
        <dbReference type="Proteomes" id="UP000001590"/>
    </source>
</evidence>
<sequence length="92" mass="11144">MTKHLSNPRLTTADNLRAGELIEFRNGYKEKRGFLWRKKKVVKRSLYRVENIKKEYRSPTVRIHLEDYQTGEQRVVTLACEREMYAFVMEEY</sequence>
<name>B6V309_BPSP1</name>
<dbReference type="Proteomes" id="UP000001590">
    <property type="component" value="Segment"/>
</dbReference>
<dbReference type="EMBL" id="FJ230960">
    <property type="protein sequence ID" value="ACI91091.1"/>
    <property type="molecule type" value="Genomic_DNA"/>
</dbReference>
<proteinExistence type="predicted"/>
<dbReference type="KEGG" id="vg:7009180"/>
<protein>
    <submittedName>
        <fullName evidence="1">Gp34.63</fullName>
    </submittedName>
</protein>
<reference evidence="1 2" key="1">
    <citation type="journal article" date="2009" name="J. Mol. Biol.">
        <title>The genome of Bacillus subtilis bacteriophage SPO1.</title>
        <authorList>
            <person name="Stewart C.R."/>
            <person name="Casjens S.R."/>
            <person name="Cresawn S.G."/>
            <person name="Houtz J.M."/>
            <person name="Smith A.L."/>
            <person name="Ford M.E."/>
            <person name="Peebles C.L."/>
            <person name="Hatfull G.F."/>
            <person name="Hendrix R.W."/>
            <person name="Huang W.M."/>
            <person name="Pedulla M.L."/>
        </authorList>
    </citation>
    <scope>NUCLEOTIDE SEQUENCE [LARGE SCALE GENOMIC DNA]</scope>
</reference>